<organism evidence="1">
    <name type="scientific">uncultured Solirubrobacteraceae bacterium</name>
    <dbReference type="NCBI Taxonomy" id="1162706"/>
    <lineage>
        <taxon>Bacteria</taxon>
        <taxon>Bacillati</taxon>
        <taxon>Actinomycetota</taxon>
        <taxon>Thermoleophilia</taxon>
        <taxon>Solirubrobacterales</taxon>
        <taxon>Solirubrobacteraceae</taxon>
        <taxon>environmental samples</taxon>
    </lineage>
</organism>
<reference evidence="1" key="1">
    <citation type="submission" date="2020-02" db="EMBL/GenBank/DDBJ databases">
        <authorList>
            <person name="Meier V. D."/>
        </authorList>
    </citation>
    <scope>NUCLEOTIDE SEQUENCE</scope>
    <source>
        <strain evidence="1">AVDCRST_MAG53</strain>
    </source>
</reference>
<protein>
    <recommendedName>
        <fullName evidence="2">Deacetylase</fullName>
    </recommendedName>
</protein>
<dbReference type="InterPro" id="IPR018763">
    <property type="entry name" value="DUF2334"/>
</dbReference>
<name>A0A6J4SVT4_9ACTN</name>
<proteinExistence type="predicted"/>
<dbReference type="GO" id="GO:0005975">
    <property type="term" value="P:carbohydrate metabolic process"/>
    <property type="evidence" value="ECO:0007669"/>
    <property type="project" value="InterPro"/>
</dbReference>
<dbReference type="SUPFAM" id="SSF88713">
    <property type="entry name" value="Glycoside hydrolase/deacetylase"/>
    <property type="match status" value="1"/>
</dbReference>
<dbReference type="AlphaFoldDB" id="A0A6J4SVT4"/>
<dbReference type="EMBL" id="CADCVR010000076">
    <property type="protein sequence ID" value="CAA9506896.1"/>
    <property type="molecule type" value="Genomic_DNA"/>
</dbReference>
<accession>A0A6J4SVT4</accession>
<dbReference type="Gene3D" id="3.20.20.370">
    <property type="entry name" value="Glycoside hydrolase/deacetylase"/>
    <property type="match status" value="1"/>
</dbReference>
<dbReference type="InterPro" id="IPR011330">
    <property type="entry name" value="Glyco_hydro/deAcase_b/a-brl"/>
</dbReference>
<sequence length="242" mass="26832">MTGGVLAVALHDVEPATYERCALIRDWLDDHGIGRVTLLVIPASDLHPFSDRRPEMVDWLADRVQRGDTIAQHGFQHRQVRRSASPARQAYARLQGGGAAEFVGLDDAETRRAVEAGRRVLRLAGIQPRGFVAPAYAYTAVLRRALAASFDWWASLHSLSYDHGRCTTRAQALRFGSSTQFKRQAMPGAIRAGAFLAGPLLRLDLHPADLDHPSHVRAVESVLRRARRRTSLTYDELALQPT</sequence>
<dbReference type="Pfam" id="PF10096">
    <property type="entry name" value="DUF2334"/>
    <property type="match status" value="1"/>
</dbReference>
<evidence type="ECO:0008006" key="2">
    <source>
        <dbReference type="Google" id="ProtNLM"/>
    </source>
</evidence>
<gene>
    <name evidence="1" type="ORF">AVDCRST_MAG53-2485</name>
</gene>
<evidence type="ECO:0000313" key="1">
    <source>
        <dbReference type="EMBL" id="CAA9506896.1"/>
    </source>
</evidence>